<evidence type="ECO:0000313" key="6">
    <source>
        <dbReference type="EMBL" id="EGV62126.1"/>
    </source>
</evidence>
<dbReference type="OrthoDB" id="4090114at2759"/>
<keyword evidence="2" id="KW-0863">Zinc-finger</keyword>
<organism evidence="7">
    <name type="scientific">Candida tenuis (strain ATCC 10573 / BCRC 21748 / CBS 615 / JCM 9827 / NBRC 10315 / NRRL Y-1498 / VKM Y-70)</name>
    <name type="common">Yeast</name>
    <name type="synonym">Yamadazyma tenuis</name>
    <dbReference type="NCBI Taxonomy" id="590646"/>
    <lineage>
        <taxon>Eukaryota</taxon>
        <taxon>Fungi</taxon>
        <taxon>Dikarya</taxon>
        <taxon>Ascomycota</taxon>
        <taxon>Saccharomycotina</taxon>
        <taxon>Pichiomycetes</taxon>
        <taxon>Debaryomycetaceae</taxon>
        <taxon>Yamadazyma</taxon>
    </lineage>
</organism>
<evidence type="ECO:0000259" key="5">
    <source>
        <dbReference type="Pfam" id="PF00097"/>
    </source>
</evidence>
<keyword evidence="1" id="KW-0479">Metal-binding</keyword>
<accession>G3BB26</accession>
<dbReference type="InterPro" id="IPR017907">
    <property type="entry name" value="Znf_RING_CS"/>
</dbReference>
<name>G3BB26_CANTC</name>
<feature type="compositionally biased region" description="Acidic residues" evidence="4">
    <location>
        <begin position="33"/>
        <end position="44"/>
    </location>
</feature>
<gene>
    <name evidence="6" type="ORF">CANTEDRAFT_136061</name>
</gene>
<proteinExistence type="predicted"/>
<dbReference type="PANTHER" id="PTHR28042:SF1">
    <property type="entry name" value="E3 UBIQUITIN-PROTEIN LIGASE COMPLEX SLX5-SLX8 SUBUNIT SLX5"/>
    <property type="match status" value="1"/>
</dbReference>
<feature type="region of interest" description="Disordered" evidence="4">
    <location>
        <begin position="1"/>
        <end position="72"/>
    </location>
</feature>
<dbReference type="GO" id="GO:0033768">
    <property type="term" value="C:SUMO-targeted ubiquitin ligase complex"/>
    <property type="evidence" value="ECO:0007669"/>
    <property type="project" value="TreeGrafter"/>
</dbReference>
<dbReference type="Proteomes" id="UP000000707">
    <property type="component" value="Unassembled WGS sequence"/>
</dbReference>
<dbReference type="AlphaFoldDB" id="G3BB26"/>
<dbReference type="eggNOG" id="ENOG502S9MS">
    <property type="taxonomic scope" value="Eukaryota"/>
</dbReference>
<dbReference type="HOGENOM" id="CLU_667348_0_0_1"/>
<feature type="compositionally biased region" description="Low complexity" evidence="4">
    <location>
        <begin position="61"/>
        <end position="72"/>
    </location>
</feature>
<evidence type="ECO:0000313" key="7">
    <source>
        <dbReference type="Proteomes" id="UP000000707"/>
    </source>
</evidence>
<dbReference type="PROSITE" id="PS00518">
    <property type="entry name" value="ZF_RING_1"/>
    <property type="match status" value="1"/>
</dbReference>
<sequence length="442" mass="49459">MNRDTSHKPDLGSHKEHHPKRQIPGPQAPDANEVIELDSDDESDTTGSSPVMSLNESHGLGNTNVTGNSSNSESADIVTVVDADADDDDVVITSVVPANSQLRGTRPHPDDEFNRIVRQRPDRRPTPTSVGVAPGGDDDVQILEERSVITAGPRLWFTMLNGPLTESETASSSDDDFNSPAEWGSLPPRHMNNTSDDADYRRVLVRRIASQGDRVFHRFHQAIQDNNVDGPARRILQSLFEHTTPDGIELGDHFFPMGVLGSNDIERSVMDRIERDNEREMDRKIETENTFNRKALLEKRSQIKREVQGYTSDITSNMIIGCELCGVTLGEGIPAEFKTNLEYNKKLAQLSIEYGVSAPWFCFKQLTEVDKDLSRRVFLSKCGHSFCGMCIKNIGNRPRATKKNSKQDITIDNPRIYAPAKCPSFGCEHKFRGKKSFIELYF</sequence>
<keyword evidence="7" id="KW-1185">Reference proteome</keyword>
<dbReference type="STRING" id="590646.G3BB26"/>
<dbReference type="KEGG" id="cten:18249933"/>
<feature type="region of interest" description="Disordered" evidence="4">
    <location>
        <begin position="100"/>
        <end position="138"/>
    </location>
</feature>
<dbReference type="GeneID" id="18249933"/>
<dbReference type="RefSeq" id="XP_006688296.1">
    <property type="nucleotide sequence ID" value="XM_006688233.1"/>
</dbReference>
<dbReference type="GO" id="GO:0004842">
    <property type="term" value="F:ubiquitin-protein transferase activity"/>
    <property type="evidence" value="ECO:0007669"/>
    <property type="project" value="TreeGrafter"/>
</dbReference>
<dbReference type="InterPro" id="IPR018957">
    <property type="entry name" value="Znf_C3HC4_RING-type"/>
</dbReference>
<feature type="compositionally biased region" description="Basic and acidic residues" evidence="4">
    <location>
        <begin position="1"/>
        <end position="14"/>
    </location>
</feature>
<dbReference type="GO" id="GO:0008270">
    <property type="term" value="F:zinc ion binding"/>
    <property type="evidence" value="ECO:0007669"/>
    <property type="project" value="UniProtKB-KW"/>
</dbReference>
<dbReference type="InterPro" id="IPR038886">
    <property type="entry name" value="E3_SLX5/Rfp1"/>
</dbReference>
<evidence type="ECO:0000256" key="3">
    <source>
        <dbReference type="ARBA" id="ARBA00022833"/>
    </source>
</evidence>
<feature type="compositionally biased region" description="Basic and acidic residues" evidence="4">
    <location>
        <begin position="107"/>
        <end position="125"/>
    </location>
</feature>
<protein>
    <recommendedName>
        <fullName evidence="5">Zinc finger C3HC4 RING-type domain-containing protein</fullName>
    </recommendedName>
</protein>
<feature type="domain" description="Zinc finger C3HC4 RING-type" evidence="5">
    <location>
        <begin position="375"/>
        <end position="396"/>
    </location>
</feature>
<evidence type="ECO:0000256" key="1">
    <source>
        <dbReference type="ARBA" id="ARBA00022723"/>
    </source>
</evidence>
<reference evidence="6 7" key="1">
    <citation type="journal article" date="2011" name="Proc. Natl. Acad. Sci. U.S.A.">
        <title>Comparative genomics of xylose-fermenting fungi for enhanced biofuel production.</title>
        <authorList>
            <person name="Wohlbach D.J."/>
            <person name="Kuo A."/>
            <person name="Sato T.K."/>
            <person name="Potts K.M."/>
            <person name="Salamov A.A."/>
            <person name="LaButti K.M."/>
            <person name="Sun H."/>
            <person name="Clum A."/>
            <person name="Pangilinan J.L."/>
            <person name="Lindquist E.A."/>
            <person name="Lucas S."/>
            <person name="Lapidus A."/>
            <person name="Jin M."/>
            <person name="Gunawan C."/>
            <person name="Balan V."/>
            <person name="Dale B.E."/>
            <person name="Jeffries T.W."/>
            <person name="Zinkel R."/>
            <person name="Barry K.W."/>
            <person name="Grigoriev I.V."/>
            <person name="Gasch A.P."/>
        </authorList>
    </citation>
    <scope>NUCLEOTIDE SEQUENCE [LARGE SCALE GENOMIC DNA]</scope>
    <source>
        <strain evidence="7">ATCC 10573 / BCRC 21748 / CBS 615 / JCM 9827 / NBRC 10315 / NRRL Y-1498 / VKM Y-70</strain>
    </source>
</reference>
<dbReference type="Pfam" id="PF00097">
    <property type="entry name" value="zf-C3HC4"/>
    <property type="match status" value="1"/>
</dbReference>
<dbReference type="PANTHER" id="PTHR28042">
    <property type="entry name" value="E3 UBIQUITIN-PROTEIN LIGASE COMPLEX SLX5-SLX8 SUBUNIT SLX5"/>
    <property type="match status" value="1"/>
</dbReference>
<dbReference type="EMBL" id="GL996527">
    <property type="protein sequence ID" value="EGV62126.1"/>
    <property type="molecule type" value="Genomic_DNA"/>
</dbReference>
<keyword evidence="3" id="KW-0862">Zinc</keyword>
<evidence type="ECO:0000256" key="4">
    <source>
        <dbReference type="SAM" id="MobiDB-lite"/>
    </source>
</evidence>
<feature type="region of interest" description="Disordered" evidence="4">
    <location>
        <begin position="166"/>
        <end position="194"/>
    </location>
</feature>
<evidence type="ECO:0000256" key="2">
    <source>
        <dbReference type="ARBA" id="ARBA00022771"/>
    </source>
</evidence>